<dbReference type="EMBL" id="MU275862">
    <property type="protein sequence ID" value="KAI0050431.1"/>
    <property type="molecule type" value="Genomic_DNA"/>
</dbReference>
<sequence>MHAESLNAEQRNALLPIARIPSDTLLIIFSLLAADLKHSLIDAPSSYQLEDLSWVTVTHVCRYWRHVAIQNARLWADNLIVPFLFGKRWVPTFLSRAEQAPLTIYQLNVGPYDYPNPFDLEFILANLAHIRVLRLCLDDADLHALCTPAPLLEYFETSVRWPLNRLLNSAEALPPVLPHGLFGGAAGAPALRHLRLYGDSTMSWTSPLLAGLVSLEISTGASSGGRAAEIVDIVDALDRMPSLERLVLHLYQVSDNERVDVPPPRRVVALACLRDLDLATGTAAAALLLAHITLPTDATVHCTLDGQDVADPVPETAAILAAAATCLFHSAAASRLHLQLADVGSYIPIELKAWRSTDAYTDPPALSLRFHPHVDHYQEENVSAMVRTVLEALASEHLEELAVGGDGLVGTWVDALGRARRLRRLRVERAAACTLFTAPRGDLLPALSLLSIAGVDLRFGSGADVAMADGLVRYLEARVGAVVEGLAEVDVVACEVDDELVRRAREAVPGLVMRWRSEDGDGAEL</sequence>
<dbReference type="Proteomes" id="UP000814033">
    <property type="component" value="Unassembled WGS sequence"/>
</dbReference>
<reference evidence="1" key="2">
    <citation type="journal article" date="2022" name="New Phytol.">
        <title>Evolutionary transition to the ectomycorrhizal habit in the genomes of a hyperdiverse lineage of mushroom-forming fungi.</title>
        <authorList>
            <person name="Looney B."/>
            <person name="Miyauchi S."/>
            <person name="Morin E."/>
            <person name="Drula E."/>
            <person name="Courty P.E."/>
            <person name="Kohler A."/>
            <person name="Kuo A."/>
            <person name="LaButti K."/>
            <person name="Pangilinan J."/>
            <person name="Lipzen A."/>
            <person name="Riley R."/>
            <person name="Andreopoulos W."/>
            <person name="He G."/>
            <person name="Johnson J."/>
            <person name="Nolan M."/>
            <person name="Tritt A."/>
            <person name="Barry K.W."/>
            <person name="Grigoriev I.V."/>
            <person name="Nagy L.G."/>
            <person name="Hibbett D."/>
            <person name="Henrissat B."/>
            <person name="Matheny P.B."/>
            <person name="Labbe J."/>
            <person name="Martin F.M."/>
        </authorList>
    </citation>
    <scope>NUCLEOTIDE SEQUENCE</scope>
    <source>
        <strain evidence="1">FP105234-sp</strain>
    </source>
</reference>
<gene>
    <name evidence="1" type="ORF">FA95DRAFT_624548</name>
</gene>
<name>A0ACB8S3G6_9AGAM</name>
<proteinExistence type="predicted"/>
<accession>A0ACB8S3G6</accession>
<protein>
    <submittedName>
        <fullName evidence="1">Uncharacterized protein</fullName>
    </submittedName>
</protein>
<evidence type="ECO:0000313" key="1">
    <source>
        <dbReference type="EMBL" id="KAI0050431.1"/>
    </source>
</evidence>
<evidence type="ECO:0000313" key="2">
    <source>
        <dbReference type="Proteomes" id="UP000814033"/>
    </source>
</evidence>
<comment type="caution">
    <text evidence="1">The sequence shown here is derived from an EMBL/GenBank/DDBJ whole genome shotgun (WGS) entry which is preliminary data.</text>
</comment>
<keyword evidence="2" id="KW-1185">Reference proteome</keyword>
<reference evidence="1" key="1">
    <citation type="submission" date="2021-02" db="EMBL/GenBank/DDBJ databases">
        <authorList>
            <consortium name="DOE Joint Genome Institute"/>
            <person name="Ahrendt S."/>
            <person name="Looney B.P."/>
            <person name="Miyauchi S."/>
            <person name="Morin E."/>
            <person name="Drula E."/>
            <person name="Courty P.E."/>
            <person name="Chicoki N."/>
            <person name="Fauchery L."/>
            <person name="Kohler A."/>
            <person name="Kuo A."/>
            <person name="Labutti K."/>
            <person name="Pangilinan J."/>
            <person name="Lipzen A."/>
            <person name="Riley R."/>
            <person name="Andreopoulos W."/>
            <person name="He G."/>
            <person name="Johnson J."/>
            <person name="Barry K.W."/>
            <person name="Grigoriev I.V."/>
            <person name="Nagy L."/>
            <person name="Hibbett D."/>
            <person name="Henrissat B."/>
            <person name="Matheny P.B."/>
            <person name="Labbe J."/>
            <person name="Martin F."/>
        </authorList>
    </citation>
    <scope>NUCLEOTIDE SEQUENCE</scope>
    <source>
        <strain evidence="1">FP105234-sp</strain>
    </source>
</reference>
<organism evidence="1 2">
    <name type="scientific">Auriscalpium vulgare</name>
    <dbReference type="NCBI Taxonomy" id="40419"/>
    <lineage>
        <taxon>Eukaryota</taxon>
        <taxon>Fungi</taxon>
        <taxon>Dikarya</taxon>
        <taxon>Basidiomycota</taxon>
        <taxon>Agaricomycotina</taxon>
        <taxon>Agaricomycetes</taxon>
        <taxon>Russulales</taxon>
        <taxon>Auriscalpiaceae</taxon>
        <taxon>Auriscalpium</taxon>
    </lineage>
</organism>